<evidence type="ECO:0000313" key="1">
    <source>
        <dbReference type="EMBL" id="CDK29976.1"/>
    </source>
</evidence>
<dbReference type="RefSeq" id="XP_022461956.1">
    <property type="nucleotide sequence ID" value="XM_022604474.1"/>
</dbReference>
<organism evidence="1 2">
    <name type="scientific">Kuraishia capsulata CBS 1993</name>
    <dbReference type="NCBI Taxonomy" id="1382522"/>
    <lineage>
        <taxon>Eukaryota</taxon>
        <taxon>Fungi</taxon>
        <taxon>Dikarya</taxon>
        <taxon>Ascomycota</taxon>
        <taxon>Saccharomycotina</taxon>
        <taxon>Pichiomycetes</taxon>
        <taxon>Pichiales</taxon>
        <taxon>Pichiaceae</taxon>
        <taxon>Kuraishia</taxon>
    </lineage>
</organism>
<dbReference type="AlphaFoldDB" id="W6MT19"/>
<dbReference type="Gene3D" id="2.40.128.680">
    <property type="match status" value="1"/>
</dbReference>
<gene>
    <name evidence="1" type="ORF">KUCA_T00005971001</name>
</gene>
<protein>
    <submittedName>
        <fullName evidence="1">Uncharacterized protein</fullName>
    </submittedName>
</protein>
<dbReference type="EMBL" id="HG793131">
    <property type="protein sequence ID" value="CDK29976.1"/>
    <property type="molecule type" value="Genomic_DNA"/>
</dbReference>
<dbReference type="Proteomes" id="UP000019384">
    <property type="component" value="Unassembled WGS sequence"/>
</dbReference>
<name>W6MT19_9ASCO</name>
<dbReference type="HOGENOM" id="CLU_2360038_0_0_1"/>
<sequence>MSYELKDGKDQKLHILPCRIRSTAHIDLTTWSRNESESYLRGRHLKCETLATKGYLLKNTNGTYQTVGNLNKTVDWDGGWSKKLSEWNDINDAIME</sequence>
<evidence type="ECO:0000313" key="2">
    <source>
        <dbReference type="Proteomes" id="UP000019384"/>
    </source>
</evidence>
<dbReference type="GeneID" id="34523344"/>
<reference evidence="1" key="1">
    <citation type="submission" date="2013-12" db="EMBL/GenBank/DDBJ databases">
        <authorList>
            <person name="Genoscope - CEA"/>
        </authorList>
    </citation>
    <scope>NUCLEOTIDE SEQUENCE</scope>
    <source>
        <strain evidence="1">CBS 1993</strain>
    </source>
</reference>
<proteinExistence type="predicted"/>
<keyword evidence="2" id="KW-1185">Reference proteome</keyword>
<reference evidence="1" key="2">
    <citation type="submission" date="2014-02" db="EMBL/GenBank/DDBJ databases">
        <title>Complete DNA sequence of /Kuraishia capsulata/ illustrates novel genomic features among budding yeasts (/Saccharomycotina/).</title>
        <authorList>
            <person name="Morales L."/>
            <person name="Noel B."/>
            <person name="Porcel B."/>
            <person name="Marcet-Houben M."/>
            <person name="Hullo M-F."/>
            <person name="Sacerdot C."/>
            <person name="Tekaia F."/>
            <person name="Leh-Louis V."/>
            <person name="Despons L."/>
            <person name="Khanna V."/>
            <person name="Aury J-M."/>
            <person name="Barbe V."/>
            <person name="Couloux A."/>
            <person name="Labadie K."/>
            <person name="Pelletier E."/>
            <person name="Souciet J-L."/>
            <person name="Boekhout T."/>
            <person name="Gabaldon T."/>
            <person name="Wincker P."/>
            <person name="Dujon B."/>
        </authorList>
    </citation>
    <scope>NUCLEOTIDE SEQUENCE</scope>
    <source>
        <strain evidence="1">CBS 1993</strain>
    </source>
</reference>
<accession>W6MT19</accession>